<dbReference type="AlphaFoldDB" id="A0A2A4YMK1"/>
<evidence type="ECO:0000313" key="1">
    <source>
        <dbReference type="EMBL" id="PCI95545.1"/>
    </source>
</evidence>
<accession>A0A2A4YMK1</accession>
<evidence type="ECO:0008006" key="3">
    <source>
        <dbReference type="Google" id="ProtNLM"/>
    </source>
</evidence>
<name>A0A2A4YMK1_UNCAE</name>
<organism evidence="1 2">
    <name type="scientific">Aerophobetes bacterium</name>
    <dbReference type="NCBI Taxonomy" id="2030807"/>
    <lineage>
        <taxon>Bacteria</taxon>
        <taxon>Candidatus Aerophobota</taxon>
    </lineage>
</organism>
<dbReference type="Gene3D" id="2.60.40.1190">
    <property type="match status" value="1"/>
</dbReference>
<reference evidence="2" key="1">
    <citation type="submission" date="2017-08" db="EMBL/GenBank/DDBJ databases">
        <title>A dynamic microbial community with high functional redundancy inhabits the cold, oxic subseafloor aquifer.</title>
        <authorList>
            <person name="Tully B.J."/>
            <person name="Wheat C.G."/>
            <person name="Glazer B.T."/>
            <person name="Huber J.A."/>
        </authorList>
    </citation>
    <scope>NUCLEOTIDE SEQUENCE [LARGE SCALE GENOMIC DNA]</scope>
</reference>
<dbReference type="EMBL" id="NVUU01000015">
    <property type="protein sequence ID" value="PCI95545.1"/>
    <property type="molecule type" value="Genomic_DNA"/>
</dbReference>
<dbReference type="CDD" id="cd00241">
    <property type="entry name" value="DOMON_like"/>
    <property type="match status" value="1"/>
</dbReference>
<proteinExistence type="predicted"/>
<dbReference type="Proteomes" id="UP000217838">
    <property type="component" value="Unassembled WGS sequence"/>
</dbReference>
<comment type="caution">
    <text evidence="1">The sequence shown here is derived from an EMBL/GenBank/DDBJ whole genome shotgun (WGS) entry which is preliminary data.</text>
</comment>
<protein>
    <recommendedName>
        <fullName evidence="3">Carbohydrate-binding domain-containing protein</fullName>
    </recommendedName>
</protein>
<gene>
    <name evidence="1" type="ORF">COB11_01845</name>
</gene>
<sequence>MSHLLEDIEPLLPASFFTYSFKLAKKESLPKDPYHSPYLLPDYSDLLDEEAFADVAMCFDKRGIEARVFVEKTFEDVSFPKVQAGDSIELFFDTRDYKGASTVTKFCHHFVFLPKDVGELTACEITKFRGDDTRELADPKLLSCETTFKKDSYEMRIFIDNEALYGFDPSQFKRLGFAYRINRKRKHPQHFTASTREFQIERFPSVWATLQLK</sequence>
<evidence type="ECO:0000313" key="2">
    <source>
        <dbReference type="Proteomes" id="UP000217838"/>
    </source>
</evidence>